<gene>
    <name evidence="2" type="ORF">ACFSX5_16455</name>
</gene>
<protein>
    <submittedName>
        <fullName evidence="2">Uncharacterized protein</fullName>
    </submittedName>
</protein>
<feature type="chain" id="PRO_5045773039" evidence="1">
    <location>
        <begin position="26"/>
        <end position="111"/>
    </location>
</feature>
<comment type="caution">
    <text evidence="2">The sequence shown here is derived from an EMBL/GenBank/DDBJ whole genome shotgun (WGS) entry which is preliminary data.</text>
</comment>
<dbReference type="Proteomes" id="UP001597521">
    <property type="component" value="Unassembled WGS sequence"/>
</dbReference>
<sequence length="111" mass="11632">MNRFLLVIAVLFALASSGGATMAHAASSGEFWSVSSSGQCIEPTAEFEPAPAFKRCGKKVNGQAVPCQPSPAVMPVAVGFMAARGQPQYAVASEATPALFVFRGWFRPPRG</sequence>
<keyword evidence="1" id="KW-0732">Signal</keyword>
<proteinExistence type="predicted"/>
<accession>A0ABW5QNS6</accession>
<dbReference type="EMBL" id="JBHUNP010000001">
    <property type="protein sequence ID" value="MFD2649379.1"/>
    <property type="molecule type" value="Genomic_DNA"/>
</dbReference>
<dbReference type="RefSeq" id="WP_386834907.1">
    <property type="nucleotide sequence ID" value="NZ_JBHUNP010000001.1"/>
</dbReference>
<evidence type="ECO:0000313" key="3">
    <source>
        <dbReference type="Proteomes" id="UP001597521"/>
    </source>
</evidence>
<name>A0ABW5QNS6_9HYPH</name>
<reference evidence="3" key="1">
    <citation type="journal article" date="2019" name="Int. J. Syst. Evol. Microbiol.">
        <title>The Global Catalogue of Microorganisms (GCM) 10K type strain sequencing project: providing services to taxonomists for standard genome sequencing and annotation.</title>
        <authorList>
            <consortium name="The Broad Institute Genomics Platform"/>
            <consortium name="The Broad Institute Genome Sequencing Center for Infectious Disease"/>
            <person name="Wu L."/>
            <person name="Ma J."/>
        </authorList>
    </citation>
    <scope>NUCLEOTIDE SEQUENCE [LARGE SCALE GENOMIC DNA]</scope>
    <source>
        <strain evidence="3">CCM 7427</strain>
    </source>
</reference>
<keyword evidence="3" id="KW-1185">Reference proteome</keyword>
<evidence type="ECO:0000313" key="2">
    <source>
        <dbReference type="EMBL" id="MFD2649379.1"/>
    </source>
</evidence>
<evidence type="ECO:0000256" key="1">
    <source>
        <dbReference type="SAM" id="SignalP"/>
    </source>
</evidence>
<feature type="signal peptide" evidence="1">
    <location>
        <begin position="1"/>
        <end position="25"/>
    </location>
</feature>
<organism evidence="2 3">
    <name type="scientific">Devosia albogilva</name>
    <dbReference type="NCBI Taxonomy" id="429726"/>
    <lineage>
        <taxon>Bacteria</taxon>
        <taxon>Pseudomonadati</taxon>
        <taxon>Pseudomonadota</taxon>
        <taxon>Alphaproteobacteria</taxon>
        <taxon>Hyphomicrobiales</taxon>
        <taxon>Devosiaceae</taxon>
        <taxon>Devosia</taxon>
    </lineage>
</organism>